<evidence type="ECO:0000256" key="1">
    <source>
        <dbReference type="ARBA" id="ARBA00004694"/>
    </source>
</evidence>
<sequence>MSSNTPLNHYLHCSQSTPLTRFWQTQGATSFSAKDFILPLFVLNDDNALEPCPSFPGINRMGLSHLIEYLRKLVDIGLSSVLLFPSLDSKTKTLSISTNSELNPLLRVASKLKSIFPDLCLIADVCLCTFNETGHCCLLDPNGRIDNRRSVELLTQISIEYAKAGFDIIAPSDMMDNRVESIRIALSTAGFSHISIMSYSAKFESCFYGPFRDAAGSAPQFGDRKCYQLPPGSRGLALRAVERDIQQGASMVMVKPAMTYLDIVQSISTHYPNVPIAVYQVSGEYTMLIESAKSGAFDLKRVVIETLTSFKRSGASIIITYFTPHILEWLKNGQL</sequence>
<feature type="binding site" evidence="13">
    <location>
        <position position="126"/>
    </location>
    <ligand>
        <name>Zn(2+)</name>
        <dbReference type="ChEBI" id="CHEBI:29105"/>
        <label>1</label>
        <note>catalytic</note>
    </ligand>
</feature>
<comment type="subunit">
    <text evidence="8">Homooctamer; active form. Homohexamer; low activity form.</text>
</comment>
<dbReference type="InterPro" id="IPR001731">
    <property type="entry name" value="ALAD"/>
</dbReference>
<evidence type="ECO:0000256" key="3">
    <source>
        <dbReference type="ARBA" id="ARBA00012053"/>
    </source>
</evidence>
<dbReference type="OrthoDB" id="1530at2759"/>
<evidence type="ECO:0000256" key="4">
    <source>
        <dbReference type="ARBA" id="ARBA00023133"/>
    </source>
</evidence>
<dbReference type="GO" id="GO:0005829">
    <property type="term" value="C:cytosol"/>
    <property type="evidence" value="ECO:0007669"/>
    <property type="project" value="TreeGrafter"/>
</dbReference>
<keyword evidence="4" id="KW-0350">Heme biosynthesis</keyword>
<evidence type="ECO:0000256" key="11">
    <source>
        <dbReference type="PIRSR" id="PIRSR001415-1"/>
    </source>
</evidence>
<evidence type="ECO:0000256" key="8">
    <source>
        <dbReference type="ARBA" id="ARBA00025861"/>
    </source>
</evidence>
<dbReference type="EC" id="4.2.1.24" evidence="3"/>
<keyword evidence="5" id="KW-0456">Lyase</keyword>
<dbReference type="OMA" id="YQMDYAN"/>
<dbReference type="Gene3D" id="3.20.20.70">
    <property type="entry name" value="Aldolase class I"/>
    <property type="match status" value="1"/>
</dbReference>
<dbReference type="GO" id="GO:0006783">
    <property type="term" value="P:heme biosynthetic process"/>
    <property type="evidence" value="ECO:0007669"/>
    <property type="project" value="UniProtKB-KW"/>
</dbReference>
<dbReference type="Pfam" id="PF00490">
    <property type="entry name" value="ALAD"/>
    <property type="match status" value="1"/>
</dbReference>
<comment type="caution">
    <text evidence="15">The sequence shown here is derived from an EMBL/GenBank/DDBJ whole genome shotgun (WGS) entry which is preliminary data.</text>
</comment>
<dbReference type="AlphaFoldDB" id="A0A9Q0MJ63"/>
<evidence type="ECO:0000256" key="9">
    <source>
        <dbReference type="ARBA" id="ARBA00032837"/>
    </source>
</evidence>
<feature type="binding site" evidence="13">
    <location>
        <position position="226"/>
    </location>
    <ligand>
        <name>Zn(2+)</name>
        <dbReference type="ChEBI" id="CHEBI:29105"/>
        <label>2</label>
    </ligand>
</feature>
<feature type="binding site" evidence="13">
    <location>
        <position position="135"/>
    </location>
    <ligand>
        <name>Zn(2+)</name>
        <dbReference type="ChEBI" id="CHEBI:29105"/>
        <label>2</label>
    </ligand>
</feature>
<keyword evidence="6" id="KW-0627">Porphyrin biosynthesis</keyword>
<evidence type="ECO:0000313" key="16">
    <source>
        <dbReference type="Proteomes" id="UP001142055"/>
    </source>
</evidence>
<evidence type="ECO:0000313" key="15">
    <source>
        <dbReference type="EMBL" id="KAJ6225392.1"/>
    </source>
</evidence>
<gene>
    <name evidence="15" type="ORF">RDWZM_003937</name>
</gene>
<feature type="binding site" evidence="12">
    <location>
        <position position="282"/>
    </location>
    <ligand>
        <name>5-aminolevulinate</name>
        <dbReference type="ChEBI" id="CHEBI:356416"/>
        <label>2</label>
    </ligand>
</feature>
<feature type="binding site" evidence="13">
    <location>
        <position position="136"/>
    </location>
    <ligand>
        <name>Zn(2+)</name>
        <dbReference type="ChEBI" id="CHEBI:29105"/>
        <label>1</label>
        <note>catalytic</note>
    </ligand>
</feature>
<evidence type="ECO:0000256" key="6">
    <source>
        <dbReference type="ARBA" id="ARBA00023244"/>
    </source>
</evidence>
<dbReference type="Proteomes" id="UP001142055">
    <property type="component" value="Chromosome 1"/>
</dbReference>
<dbReference type="InterPro" id="IPR013785">
    <property type="entry name" value="Aldolase_TIM"/>
</dbReference>
<comment type="catalytic activity">
    <reaction evidence="10">
        <text>2 5-aminolevulinate = porphobilinogen + 2 H2O + H(+)</text>
        <dbReference type="Rhea" id="RHEA:24064"/>
        <dbReference type="ChEBI" id="CHEBI:15377"/>
        <dbReference type="ChEBI" id="CHEBI:15378"/>
        <dbReference type="ChEBI" id="CHEBI:58126"/>
        <dbReference type="ChEBI" id="CHEBI:356416"/>
        <dbReference type="EC" id="4.2.1.24"/>
    </reaction>
</comment>
<dbReference type="PIRSF" id="PIRSF001415">
    <property type="entry name" value="Porphbilin_synth"/>
    <property type="match status" value="1"/>
</dbReference>
<dbReference type="EMBL" id="JAPWDV010000001">
    <property type="protein sequence ID" value="KAJ6225392.1"/>
    <property type="molecule type" value="Genomic_DNA"/>
</dbReference>
<comment type="pathway">
    <text evidence="1">Porphyrin-containing compound metabolism; protoporphyrin-IX biosynthesis; coproporphyrinogen-III from 5-aminolevulinate: step 1/4.</text>
</comment>
<evidence type="ECO:0000256" key="13">
    <source>
        <dbReference type="PIRSR" id="PIRSR001415-4"/>
    </source>
</evidence>
<name>A0A9Q0MJ63_BLOTA</name>
<proteinExistence type="inferred from homology"/>
<feature type="binding site" evidence="12">
    <location>
        <position position="212"/>
    </location>
    <ligand>
        <name>5-aminolevulinate</name>
        <dbReference type="ChEBI" id="CHEBI:356416"/>
        <label>1</label>
    </ligand>
</feature>
<comment type="similarity">
    <text evidence="2 14">Belongs to the ALAD family.</text>
</comment>
<dbReference type="PANTHER" id="PTHR11458:SF0">
    <property type="entry name" value="DELTA-AMINOLEVULINIC ACID DEHYDRATASE"/>
    <property type="match status" value="1"/>
</dbReference>
<organism evidence="15 16">
    <name type="scientific">Blomia tropicalis</name>
    <name type="common">Mite</name>
    <dbReference type="NCBI Taxonomy" id="40697"/>
    <lineage>
        <taxon>Eukaryota</taxon>
        <taxon>Metazoa</taxon>
        <taxon>Ecdysozoa</taxon>
        <taxon>Arthropoda</taxon>
        <taxon>Chelicerata</taxon>
        <taxon>Arachnida</taxon>
        <taxon>Acari</taxon>
        <taxon>Acariformes</taxon>
        <taxon>Sarcoptiformes</taxon>
        <taxon>Astigmata</taxon>
        <taxon>Glycyphagoidea</taxon>
        <taxon>Echimyopodidae</taxon>
        <taxon>Blomia</taxon>
    </lineage>
</organism>
<keyword evidence="16" id="KW-1185">Reference proteome</keyword>
<feature type="active site" description="Schiff-base intermediate with substrate" evidence="11">
    <location>
        <position position="255"/>
    </location>
</feature>
<feature type="binding site" evidence="12">
    <location>
        <position position="224"/>
    </location>
    <ligand>
        <name>5-aminolevulinate</name>
        <dbReference type="ChEBI" id="CHEBI:356416"/>
        <label>1</label>
    </ligand>
</feature>
<reference evidence="15" key="1">
    <citation type="submission" date="2022-12" db="EMBL/GenBank/DDBJ databases">
        <title>Genome assemblies of Blomia tropicalis.</title>
        <authorList>
            <person name="Cui Y."/>
        </authorList>
    </citation>
    <scope>NUCLEOTIDE SEQUENCE</scope>
    <source>
        <tissue evidence="15">Adult mites</tissue>
    </source>
</reference>
<evidence type="ECO:0000256" key="7">
    <source>
        <dbReference type="ARBA" id="ARBA00025628"/>
    </source>
</evidence>
<evidence type="ECO:0000256" key="2">
    <source>
        <dbReference type="ARBA" id="ARBA00008055"/>
    </source>
</evidence>
<feature type="binding site" evidence="12">
    <location>
        <position position="321"/>
    </location>
    <ligand>
        <name>5-aminolevulinate</name>
        <dbReference type="ChEBI" id="CHEBI:356416"/>
        <label>2</label>
    </ligand>
</feature>
<dbReference type="GO" id="GO:0008270">
    <property type="term" value="F:zinc ion binding"/>
    <property type="evidence" value="ECO:0007669"/>
    <property type="project" value="TreeGrafter"/>
</dbReference>
<dbReference type="PRINTS" id="PR00144">
    <property type="entry name" value="DALDHYDRTASE"/>
</dbReference>
<dbReference type="NCBIfam" id="NF006762">
    <property type="entry name" value="PRK09283.1"/>
    <property type="match status" value="1"/>
</dbReference>
<evidence type="ECO:0000256" key="14">
    <source>
        <dbReference type="RuleBase" id="RU004161"/>
    </source>
</evidence>
<dbReference type="PANTHER" id="PTHR11458">
    <property type="entry name" value="DELTA-AMINOLEVULINIC ACID DEHYDRATASE"/>
    <property type="match status" value="1"/>
</dbReference>
<accession>A0A9Q0MJ63</accession>
<protein>
    <recommendedName>
        <fullName evidence="3">porphobilinogen synthase</fullName>
        <ecNumber evidence="3">4.2.1.24</ecNumber>
    </recommendedName>
    <alternativeName>
        <fullName evidence="9">Porphobilinogen synthase</fullName>
    </alternativeName>
</protein>
<dbReference type="SUPFAM" id="SSF51569">
    <property type="entry name" value="Aldolase"/>
    <property type="match status" value="1"/>
</dbReference>
<feature type="binding site" evidence="13">
    <location>
        <position position="128"/>
    </location>
    <ligand>
        <name>Zn(2+)</name>
        <dbReference type="ChEBI" id="CHEBI:29105"/>
        <label>1</label>
        <note>catalytic</note>
    </ligand>
</feature>
<dbReference type="SMART" id="SM01004">
    <property type="entry name" value="ALAD"/>
    <property type="match status" value="1"/>
</dbReference>
<evidence type="ECO:0000256" key="12">
    <source>
        <dbReference type="PIRSR" id="PIRSR001415-2"/>
    </source>
</evidence>
<comment type="function">
    <text evidence="7">Catalyzes an early step in the biosynthesis of tetrapyrroles. Binds two molecules of 5-aminolevulinate per subunit, each at a distinct site, and catalyzes their condensation to form porphobilinogen.</text>
</comment>
<feature type="active site" description="Schiff-base intermediate with substrate" evidence="11">
    <location>
        <position position="202"/>
    </location>
</feature>
<evidence type="ECO:0000256" key="10">
    <source>
        <dbReference type="ARBA" id="ARBA00047651"/>
    </source>
</evidence>
<dbReference type="GO" id="GO:0004655">
    <property type="term" value="F:porphobilinogen synthase activity"/>
    <property type="evidence" value="ECO:0007669"/>
    <property type="project" value="UniProtKB-EC"/>
</dbReference>
<evidence type="ECO:0000256" key="5">
    <source>
        <dbReference type="ARBA" id="ARBA00023239"/>
    </source>
</evidence>